<dbReference type="PANTHER" id="PTHR13696:SF99">
    <property type="entry name" value="COBYRINIC ACID AC-DIAMIDE SYNTHASE"/>
    <property type="match status" value="1"/>
</dbReference>
<evidence type="ECO:0000256" key="2">
    <source>
        <dbReference type="ARBA" id="ARBA00059092"/>
    </source>
</evidence>
<keyword evidence="7" id="KW-1185">Reference proteome</keyword>
<evidence type="ECO:0000313" key="7">
    <source>
        <dbReference type="Proteomes" id="UP000222056"/>
    </source>
</evidence>
<dbReference type="InterPro" id="IPR027417">
    <property type="entry name" value="P-loop_NTPase"/>
</dbReference>
<reference evidence="7" key="1">
    <citation type="submission" date="2016-10" db="EMBL/GenBank/DDBJ databases">
        <authorList>
            <person name="Varghese N."/>
            <person name="Submissions S."/>
        </authorList>
    </citation>
    <scope>NUCLEOTIDE SEQUENCE [LARGE SCALE GENOMIC DNA]</scope>
    <source>
        <strain evidence="7">ATCC 35263</strain>
    </source>
</reference>
<name>A0A1H6FNV5_THEAL</name>
<dbReference type="Proteomes" id="UP000222056">
    <property type="component" value="Unassembled WGS sequence"/>
</dbReference>
<dbReference type="CDD" id="cd02042">
    <property type="entry name" value="ParAB_family"/>
    <property type="match status" value="1"/>
</dbReference>
<evidence type="ECO:0000256" key="4">
    <source>
        <dbReference type="SAM" id="MobiDB-lite"/>
    </source>
</evidence>
<dbReference type="EMBL" id="FNWJ01000001">
    <property type="protein sequence ID" value="SEH12566.1"/>
    <property type="molecule type" value="Genomic_DNA"/>
</dbReference>
<feature type="domain" description="AAA" evidence="5">
    <location>
        <begin position="3"/>
        <end position="170"/>
    </location>
</feature>
<dbReference type="Gene3D" id="3.40.50.300">
    <property type="entry name" value="P-loop containing nucleotide triphosphate hydrolases"/>
    <property type="match status" value="1"/>
</dbReference>
<proteinExistence type="inferred from homology"/>
<comment type="function">
    <text evidence="2">May play a role in septum formation.</text>
</comment>
<dbReference type="PANTHER" id="PTHR13696">
    <property type="entry name" value="P-LOOP CONTAINING NUCLEOSIDE TRIPHOSPHATE HYDROLASE"/>
    <property type="match status" value="1"/>
</dbReference>
<dbReference type="RefSeq" id="WP_093116986.1">
    <property type="nucleotide sequence ID" value="NZ_FNWJ01000001.1"/>
</dbReference>
<sequence>MAKVVTVLSQKGGTGKTTTVRTLADCYRRAGQRVLCVDLDPQGNLSDYFDVPPDAHPTVGEVLTGRAKAREAIHGDVLPANLGLAEAEIVLSGKMGRELTLRRALKDVRRSYDLVLVDCPPSLGLLTVNALVAADHALVTSAAEYFSLQGVEQALEVIELARDNLNEDLDWVGVVLNMADMRLVHARDALAQLRERFGEKVFETIIRRSVRYAESAERGVSILDYAPDLAVDYADLALELARRIELSEPIRKLRQLRKELAEAGSARRLRGGAEGEPAEATAPTPDGER</sequence>
<feature type="coiled-coil region" evidence="3">
    <location>
        <begin position="148"/>
        <end position="196"/>
    </location>
</feature>
<organism evidence="6 7">
    <name type="scientific">Thermoleophilum album</name>
    <dbReference type="NCBI Taxonomy" id="29539"/>
    <lineage>
        <taxon>Bacteria</taxon>
        <taxon>Bacillati</taxon>
        <taxon>Actinomycetota</taxon>
        <taxon>Thermoleophilia</taxon>
        <taxon>Thermoleophilales</taxon>
        <taxon>Thermoleophilaceae</taxon>
        <taxon>Thermoleophilum</taxon>
    </lineage>
</organism>
<dbReference type="SUPFAM" id="SSF52540">
    <property type="entry name" value="P-loop containing nucleoside triphosphate hydrolases"/>
    <property type="match status" value="1"/>
</dbReference>
<dbReference type="InterPro" id="IPR050678">
    <property type="entry name" value="DNA_Partitioning_ATPase"/>
</dbReference>
<evidence type="ECO:0000259" key="5">
    <source>
        <dbReference type="Pfam" id="PF13614"/>
    </source>
</evidence>
<protein>
    <submittedName>
        <fullName evidence="6">Chromosome partitioning protein</fullName>
    </submittedName>
</protein>
<keyword evidence="3" id="KW-0175">Coiled coil</keyword>
<evidence type="ECO:0000256" key="3">
    <source>
        <dbReference type="SAM" id="Coils"/>
    </source>
</evidence>
<accession>A0A1H6FNV5</accession>
<feature type="region of interest" description="Disordered" evidence="4">
    <location>
        <begin position="265"/>
        <end position="289"/>
    </location>
</feature>
<dbReference type="STRING" id="29539.SAMN02745716_1132"/>
<dbReference type="Pfam" id="PF13614">
    <property type="entry name" value="AAA_31"/>
    <property type="match status" value="1"/>
</dbReference>
<evidence type="ECO:0000313" key="6">
    <source>
        <dbReference type="EMBL" id="SEH12566.1"/>
    </source>
</evidence>
<comment type="similarity">
    <text evidence="1">Belongs to the ParA family.</text>
</comment>
<dbReference type="OrthoDB" id="345269at2"/>
<feature type="compositionally biased region" description="Low complexity" evidence="4">
    <location>
        <begin position="278"/>
        <end position="289"/>
    </location>
</feature>
<evidence type="ECO:0000256" key="1">
    <source>
        <dbReference type="ARBA" id="ARBA00006976"/>
    </source>
</evidence>
<dbReference type="FunFam" id="3.40.50.300:FF:000285">
    <property type="entry name" value="Sporulation initiation inhibitor Soj"/>
    <property type="match status" value="1"/>
</dbReference>
<dbReference type="AlphaFoldDB" id="A0A1H6FNV5"/>
<gene>
    <name evidence="6" type="ORF">SAMN02745716_1132</name>
</gene>
<dbReference type="InterPro" id="IPR025669">
    <property type="entry name" value="AAA_dom"/>
</dbReference>